<evidence type="ECO:0000256" key="4">
    <source>
        <dbReference type="ARBA" id="ARBA00016202"/>
    </source>
</evidence>
<dbReference type="InterPro" id="IPR004565">
    <property type="entry name" value="OM_lipoprot_LolB"/>
</dbReference>
<evidence type="ECO:0000256" key="5">
    <source>
        <dbReference type="ARBA" id="ARBA00022448"/>
    </source>
</evidence>
<accession>A0A2K9LRE1</accession>
<keyword evidence="5 13" id="KW-0813">Transport</keyword>
<keyword evidence="8 13" id="KW-0472">Membrane</keyword>
<evidence type="ECO:0000256" key="9">
    <source>
        <dbReference type="ARBA" id="ARBA00023139"/>
    </source>
</evidence>
<dbReference type="InterPro" id="IPR029046">
    <property type="entry name" value="LolA/LolB/LppX"/>
</dbReference>
<comment type="similarity">
    <text evidence="2 13">Belongs to the LolB family.</text>
</comment>
<keyword evidence="6" id="KW-0732">Signal</keyword>
<evidence type="ECO:0000256" key="12">
    <source>
        <dbReference type="ARBA" id="ARBA00023288"/>
    </source>
</evidence>
<keyword evidence="9" id="KW-0564">Palmitate</keyword>
<name>A0A2K9LRE1_9GAMM</name>
<dbReference type="Gene3D" id="2.50.20.10">
    <property type="entry name" value="Lipoprotein localisation LolA/LolB/LppX"/>
    <property type="match status" value="1"/>
</dbReference>
<dbReference type="EMBL" id="CP022684">
    <property type="protein sequence ID" value="AUM14025.1"/>
    <property type="molecule type" value="Genomic_DNA"/>
</dbReference>
<evidence type="ECO:0000256" key="2">
    <source>
        <dbReference type="ARBA" id="ARBA00009696"/>
    </source>
</evidence>
<evidence type="ECO:0000313" key="15">
    <source>
        <dbReference type="Proteomes" id="UP000235116"/>
    </source>
</evidence>
<proteinExistence type="inferred from homology"/>
<dbReference type="GO" id="GO:0009279">
    <property type="term" value="C:cell outer membrane"/>
    <property type="evidence" value="ECO:0007669"/>
    <property type="project" value="UniProtKB-SubCell"/>
</dbReference>
<evidence type="ECO:0000256" key="10">
    <source>
        <dbReference type="ARBA" id="ARBA00023186"/>
    </source>
</evidence>
<organism evidence="14 15">
    <name type="scientific">Ketobacter alkanivorans</name>
    <dbReference type="NCBI Taxonomy" id="1917421"/>
    <lineage>
        <taxon>Bacteria</taxon>
        <taxon>Pseudomonadati</taxon>
        <taxon>Pseudomonadota</taxon>
        <taxon>Gammaproteobacteria</taxon>
        <taxon>Pseudomonadales</taxon>
        <taxon>Ketobacteraceae</taxon>
        <taxon>Ketobacter</taxon>
    </lineage>
</organism>
<keyword evidence="12 14" id="KW-0449">Lipoprotein</keyword>
<evidence type="ECO:0000256" key="8">
    <source>
        <dbReference type="ARBA" id="ARBA00023136"/>
    </source>
</evidence>
<evidence type="ECO:0000256" key="13">
    <source>
        <dbReference type="HAMAP-Rule" id="MF_00233"/>
    </source>
</evidence>
<gene>
    <name evidence="13 14" type="primary">lolB</name>
    <name evidence="14" type="ORF">Kalk_17035</name>
</gene>
<dbReference type="Pfam" id="PF03550">
    <property type="entry name" value="LolB"/>
    <property type="match status" value="1"/>
</dbReference>
<reference evidence="15" key="1">
    <citation type="submission" date="2017-08" db="EMBL/GenBank/DDBJ databases">
        <title>Direct submision.</title>
        <authorList>
            <person name="Kim S.-J."/>
            <person name="Rhee S.-K."/>
        </authorList>
    </citation>
    <scope>NUCLEOTIDE SEQUENCE [LARGE SCALE GENOMIC DNA]</scope>
    <source>
        <strain evidence="15">GI5</strain>
    </source>
</reference>
<keyword evidence="7 13" id="KW-0653">Protein transport</keyword>
<evidence type="ECO:0000256" key="7">
    <source>
        <dbReference type="ARBA" id="ARBA00022927"/>
    </source>
</evidence>
<sequence>MNVPVTHPLLRLTLLLLSLTLGGCQLWQPSQELATPQPGQPKLNWVAHVRALTLLQEWQIKGKIGVRTSDDGGSAYIDWSQSFDSFYILLSGPLGQGSTIVSGNPYGARLENSEGTFLSESPEHLIAQHTGWAIPIHQLLYWIKGIPSPHGKSILQHNALGTLESLQQEGWKLEFDRYTNVMGTLLPQRIKIHKEDLKVTLIIKEWLPLASPEDSSEDPADPI</sequence>
<dbReference type="SUPFAM" id="SSF89392">
    <property type="entry name" value="Prokaryotic lipoproteins and lipoprotein localization factors"/>
    <property type="match status" value="1"/>
</dbReference>
<dbReference type="NCBIfam" id="TIGR00548">
    <property type="entry name" value="lolB"/>
    <property type="match status" value="1"/>
</dbReference>
<protein>
    <recommendedName>
        <fullName evidence="4 13">Outer-membrane lipoprotein LolB</fullName>
    </recommendedName>
</protein>
<dbReference type="AlphaFoldDB" id="A0A2K9LRE1"/>
<comment type="function">
    <text evidence="13">Plays a critical role in the incorporation of lipoproteins in the outer membrane after they are released by the LolA protein.</text>
</comment>
<comment type="subcellular location">
    <subcellularLocation>
        <location evidence="1">Cell outer membrane</location>
        <topology evidence="1">Lipid-anchor</topology>
    </subcellularLocation>
</comment>
<evidence type="ECO:0000313" key="14">
    <source>
        <dbReference type="EMBL" id="AUM14025.1"/>
    </source>
</evidence>
<keyword evidence="15" id="KW-1185">Reference proteome</keyword>
<dbReference type="CDD" id="cd16326">
    <property type="entry name" value="LolB"/>
    <property type="match status" value="1"/>
</dbReference>
<dbReference type="GO" id="GO:0015031">
    <property type="term" value="P:protein transport"/>
    <property type="evidence" value="ECO:0007669"/>
    <property type="project" value="UniProtKB-KW"/>
</dbReference>
<keyword evidence="11 13" id="KW-0998">Cell outer membrane</keyword>
<comment type="subunit">
    <text evidence="3 13">Monomer.</text>
</comment>
<evidence type="ECO:0000256" key="6">
    <source>
        <dbReference type="ARBA" id="ARBA00022729"/>
    </source>
</evidence>
<keyword evidence="10 13" id="KW-0143">Chaperone</keyword>
<dbReference type="KEGG" id="kak:Kalk_17035"/>
<evidence type="ECO:0000256" key="11">
    <source>
        <dbReference type="ARBA" id="ARBA00023237"/>
    </source>
</evidence>
<evidence type="ECO:0000256" key="1">
    <source>
        <dbReference type="ARBA" id="ARBA00004459"/>
    </source>
</evidence>
<dbReference type="GO" id="GO:0044874">
    <property type="term" value="P:lipoprotein localization to outer membrane"/>
    <property type="evidence" value="ECO:0007669"/>
    <property type="project" value="UniProtKB-UniRule"/>
</dbReference>
<evidence type="ECO:0000256" key="3">
    <source>
        <dbReference type="ARBA" id="ARBA00011245"/>
    </source>
</evidence>
<dbReference type="Proteomes" id="UP000235116">
    <property type="component" value="Chromosome"/>
</dbReference>
<dbReference type="HAMAP" id="MF_00233">
    <property type="entry name" value="LolB"/>
    <property type="match status" value="1"/>
</dbReference>